<feature type="transmembrane region" description="Helical" evidence="1">
    <location>
        <begin position="99"/>
        <end position="119"/>
    </location>
</feature>
<feature type="transmembrane region" description="Helical" evidence="1">
    <location>
        <begin position="323"/>
        <end position="344"/>
    </location>
</feature>
<accession>A0A255XK66</accession>
<protein>
    <submittedName>
        <fullName evidence="2">Benzoate transporter</fullName>
    </submittedName>
</protein>
<dbReference type="GO" id="GO:0005886">
    <property type="term" value="C:plasma membrane"/>
    <property type="evidence" value="ECO:0007669"/>
    <property type="project" value="TreeGrafter"/>
</dbReference>
<feature type="transmembrane region" description="Helical" evidence="1">
    <location>
        <begin position="46"/>
        <end position="64"/>
    </location>
</feature>
<evidence type="ECO:0000313" key="2">
    <source>
        <dbReference type="EMBL" id="OYQ17328.1"/>
    </source>
</evidence>
<dbReference type="PANTHER" id="PTHR30199">
    <property type="entry name" value="MFS FAMILY TRANSPORTER, PREDICTED SUBSTRATE BENZOATE"/>
    <property type="match status" value="1"/>
</dbReference>
<dbReference type="PANTHER" id="PTHR30199:SF0">
    <property type="entry name" value="INNER MEMBRANE PROTEIN YDCO"/>
    <property type="match status" value="1"/>
</dbReference>
<dbReference type="OrthoDB" id="9792424at2"/>
<dbReference type="EMBL" id="NOXS01000034">
    <property type="protein sequence ID" value="OYQ17328.1"/>
    <property type="molecule type" value="Genomic_DNA"/>
</dbReference>
<sequence>MSAAGRDGIGDFIQPTSAGVLAAVVGFASAFTIVLQGLAAAGATPLQAASGLMALCVVKGLLGIQMGWSSRLPISIAWSTPGAALLIATGVPAGGFPAAVGGFLVAAGLIILAGLWPMFGRSVGRIPMGLASAMLAGVLFDLCLAPVRSMQALPWLTLPILLTWALMLRFARLYAVPVSVLVTFALIGWSTPLPDLAAAWPRPEMIVPVFSLETAISIGVPLFIVTMASQNIPGLAVLRGNGYHPETGPIFIVTGMGSAVAALFGGQAMNLAAITAALCAGPEAHPDPNKRYRATVAAAATYIVLGLGASYAAAFIAAAPPRLIQAVAGLALLPSLASALAGALTTETERLPVILTFTVAASGIGFFGIGPAFWGLIAGGALMLVLHRAS</sequence>
<gene>
    <name evidence="2" type="ORF">CHR90_15300</name>
</gene>
<keyword evidence="1" id="KW-0812">Transmembrane</keyword>
<feature type="transmembrane region" description="Helical" evidence="1">
    <location>
        <begin position="178"/>
        <end position="200"/>
    </location>
</feature>
<dbReference type="AlphaFoldDB" id="A0A255XK66"/>
<name>A0A255XK66_9PROT</name>
<dbReference type="InterPro" id="IPR004711">
    <property type="entry name" value="Benzoate_Transporter"/>
</dbReference>
<keyword evidence="1" id="KW-0472">Membrane</keyword>
<feature type="transmembrane region" description="Helical" evidence="1">
    <location>
        <begin position="206"/>
        <end position="229"/>
    </location>
</feature>
<comment type="caution">
    <text evidence="2">The sequence shown here is derived from an EMBL/GenBank/DDBJ whole genome shotgun (WGS) entry which is preliminary data.</text>
</comment>
<proteinExistence type="predicted"/>
<feature type="transmembrane region" description="Helical" evidence="1">
    <location>
        <begin position="294"/>
        <end position="316"/>
    </location>
</feature>
<dbReference type="GO" id="GO:0042925">
    <property type="term" value="F:benzoate transmembrane transporter activity"/>
    <property type="evidence" value="ECO:0007669"/>
    <property type="project" value="InterPro"/>
</dbReference>
<dbReference type="NCBIfam" id="TIGR00843">
    <property type="entry name" value="benE"/>
    <property type="match status" value="1"/>
</dbReference>
<feature type="transmembrane region" description="Helical" evidence="1">
    <location>
        <begin position="20"/>
        <end position="40"/>
    </location>
</feature>
<evidence type="ECO:0000313" key="3">
    <source>
        <dbReference type="Proteomes" id="UP000216361"/>
    </source>
</evidence>
<evidence type="ECO:0000256" key="1">
    <source>
        <dbReference type="SAM" id="Phobius"/>
    </source>
</evidence>
<feature type="transmembrane region" description="Helical" evidence="1">
    <location>
        <begin position="126"/>
        <end position="147"/>
    </location>
</feature>
<dbReference type="Proteomes" id="UP000216361">
    <property type="component" value="Unassembled WGS sequence"/>
</dbReference>
<dbReference type="Pfam" id="PF03594">
    <property type="entry name" value="BenE"/>
    <property type="match status" value="1"/>
</dbReference>
<organism evidence="2 3">
    <name type="scientific">Elstera cyanobacteriorum</name>
    <dbReference type="NCBI Taxonomy" id="2022747"/>
    <lineage>
        <taxon>Bacteria</taxon>
        <taxon>Pseudomonadati</taxon>
        <taxon>Pseudomonadota</taxon>
        <taxon>Alphaproteobacteria</taxon>
        <taxon>Rhodospirillales</taxon>
        <taxon>Rhodospirillaceae</taxon>
        <taxon>Elstera</taxon>
    </lineage>
</organism>
<dbReference type="RefSeq" id="WP_094409959.1">
    <property type="nucleotide sequence ID" value="NZ_BMJZ01000005.1"/>
</dbReference>
<keyword evidence="1" id="KW-1133">Transmembrane helix</keyword>
<keyword evidence="3" id="KW-1185">Reference proteome</keyword>
<feature type="transmembrane region" description="Helical" evidence="1">
    <location>
        <begin position="250"/>
        <end position="274"/>
    </location>
</feature>
<reference evidence="2 3" key="1">
    <citation type="submission" date="2017-07" db="EMBL/GenBank/DDBJ databases">
        <title>Elstera cyanobacteriorum sp. nov., a novel bacterium isolated from cyanobacterial aggregates in a eutrophic lake.</title>
        <authorList>
            <person name="Cai H."/>
        </authorList>
    </citation>
    <scope>NUCLEOTIDE SEQUENCE [LARGE SCALE GENOMIC DNA]</scope>
    <source>
        <strain evidence="2 3">TH019</strain>
    </source>
</reference>